<dbReference type="InterPro" id="IPR013766">
    <property type="entry name" value="Thioredoxin_domain"/>
</dbReference>
<keyword evidence="2" id="KW-0201">Cytochrome c-type biogenesis</keyword>
<dbReference type="eggNOG" id="COG0526">
    <property type="taxonomic scope" value="Bacteria"/>
</dbReference>
<dbReference type="InterPro" id="IPR050553">
    <property type="entry name" value="Thioredoxin_ResA/DsbE_sf"/>
</dbReference>
<dbReference type="InterPro" id="IPR000866">
    <property type="entry name" value="AhpC/TSA"/>
</dbReference>
<comment type="subcellular location">
    <subcellularLocation>
        <location evidence="1">Cell envelope</location>
    </subcellularLocation>
</comment>
<dbReference type="SUPFAM" id="SSF52833">
    <property type="entry name" value="Thioredoxin-like"/>
    <property type="match status" value="1"/>
</dbReference>
<evidence type="ECO:0000256" key="5">
    <source>
        <dbReference type="ARBA" id="ARBA00023284"/>
    </source>
</evidence>
<dbReference type="PROSITE" id="PS00194">
    <property type="entry name" value="THIOREDOXIN_1"/>
    <property type="match status" value="1"/>
</dbReference>
<organism evidence="8 9">
    <name type="scientific">Gottschalkia acidurici (strain ATCC 7906 / DSM 604 / BCRC 14475 / CIP 104303 / KCTC 5404 / NCIMB 10678 / 9a)</name>
    <name type="common">Clostridium acidurici</name>
    <dbReference type="NCBI Taxonomy" id="1128398"/>
    <lineage>
        <taxon>Bacteria</taxon>
        <taxon>Bacillati</taxon>
        <taxon>Bacillota</taxon>
        <taxon>Tissierellia</taxon>
        <taxon>Tissierellales</taxon>
        <taxon>Gottschalkiaceae</taxon>
        <taxon>Gottschalkia</taxon>
    </lineage>
</organism>
<proteinExistence type="predicted"/>
<dbReference type="AlphaFoldDB" id="K0AWR0"/>
<dbReference type="KEGG" id="cad:Curi_c00890"/>
<feature type="region of interest" description="Disordered" evidence="6">
    <location>
        <begin position="26"/>
        <end position="62"/>
    </location>
</feature>
<keyword evidence="5" id="KW-0676">Redox-active center</keyword>
<evidence type="ECO:0000256" key="4">
    <source>
        <dbReference type="ARBA" id="ARBA00023157"/>
    </source>
</evidence>
<evidence type="ECO:0000313" key="8">
    <source>
        <dbReference type="EMBL" id="AFS77170.1"/>
    </source>
</evidence>
<evidence type="ECO:0000256" key="3">
    <source>
        <dbReference type="ARBA" id="ARBA00022968"/>
    </source>
</evidence>
<dbReference type="PANTHER" id="PTHR42852:SF6">
    <property type="entry name" value="THIOL:DISULFIDE INTERCHANGE PROTEIN DSBE"/>
    <property type="match status" value="1"/>
</dbReference>
<keyword evidence="4" id="KW-1015">Disulfide bond</keyword>
<dbReference type="Gene3D" id="3.40.30.10">
    <property type="entry name" value="Glutaredoxin"/>
    <property type="match status" value="1"/>
</dbReference>
<evidence type="ECO:0000256" key="6">
    <source>
        <dbReference type="SAM" id="MobiDB-lite"/>
    </source>
</evidence>
<dbReference type="EMBL" id="CP003326">
    <property type="protein sequence ID" value="AFS77170.1"/>
    <property type="molecule type" value="Genomic_DNA"/>
</dbReference>
<evidence type="ECO:0000259" key="7">
    <source>
        <dbReference type="PROSITE" id="PS51352"/>
    </source>
</evidence>
<dbReference type="PROSITE" id="PS51257">
    <property type="entry name" value="PROKAR_LIPOPROTEIN"/>
    <property type="match status" value="1"/>
</dbReference>
<dbReference type="HOGENOM" id="CLU_042529_11_4_9"/>
<accession>K0AWR0</accession>
<dbReference type="Proteomes" id="UP000006094">
    <property type="component" value="Chromosome"/>
</dbReference>
<dbReference type="GO" id="GO:0030313">
    <property type="term" value="C:cell envelope"/>
    <property type="evidence" value="ECO:0007669"/>
    <property type="project" value="UniProtKB-SubCell"/>
</dbReference>
<feature type="compositionally biased region" description="Low complexity" evidence="6">
    <location>
        <begin position="46"/>
        <end position="62"/>
    </location>
</feature>
<dbReference type="RefSeq" id="WP_014966307.1">
    <property type="nucleotide sequence ID" value="NC_018664.1"/>
</dbReference>
<reference evidence="8 9" key="1">
    <citation type="journal article" date="2012" name="PLoS ONE">
        <title>The purine-utilizing bacterium Clostridium acidurici 9a: a genome-guided metabolic reconsideration.</title>
        <authorList>
            <person name="Hartwich K."/>
            <person name="Poehlein A."/>
            <person name="Daniel R."/>
        </authorList>
    </citation>
    <scope>NUCLEOTIDE SEQUENCE [LARGE SCALE GENOMIC DNA]</scope>
    <source>
        <strain evidence="9">ATCC 7906 / DSM 604 / BCRC 14475 / CIP 104303 / KCTC 5404 / NCIMB 10678 / 9a</strain>
    </source>
</reference>
<gene>
    <name evidence="8" type="ordered locus">Curi_c00890</name>
</gene>
<dbReference type="PANTHER" id="PTHR42852">
    <property type="entry name" value="THIOL:DISULFIDE INTERCHANGE PROTEIN DSBE"/>
    <property type="match status" value="1"/>
</dbReference>
<dbReference type="OrthoDB" id="9809733at2"/>
<dbReference type="InterPro" id="IPR036249">
    <property type="entry name" value="Thioredoxin-like_sf"/>
</dbReference>
<evidence type="ECO:0000313" key="9">
    <source>
        <dbReference type="Proteomes" id="UP000006094"/>
    </source>
</evidence>
<dbReference type="PATRIC" id="fig|1128398.3.peg.89"/>
<keyword evidence="3" id="KW-0735">Signal-anchor</keyword>
<evidence type="ECO:0000256" key="1">
    <source>
        <dbReference type="ARBA" id="ARBA00004196"/>
    </source>
</evidence>
<keyword evidence="3" id="KW-0812">Transmembrane</keyword>
<dbReference type="InterPro" id="IPR017937">
    <property type="entry name" value="Thioredoxin_CS"/>
</dbReference>
<dbReference type="GO" id="GO:0016491">
    <property type="term" value="F:oxidoreductase activity"/>
    <property type="evidence" value="ECO:0007669"/>
    <property type="project" value="InterPro"/>
</dbReference>
<dbReference type="PROSITE" id="PS51352">
    <property type="entry name" value="THIOREDOXIN_2"/>
    <property type="match status" value="1"/>
</dbReference>
<dbReference type="CDD" id="cd02966">
    <property type="entry name" value="TlpA_like_family"/>
    <property type="match status" value="1"/>
</dbReference>
<feature type="domain" description="Thioredoxin" evidence="7">
    <location>
        <begin position="63"/>
        <end position="199"/>
    </location>
</feature>
<protein>
    <submittedName>
        <fullName evidence="8">Alkyl hydroperoxide reductase/ thiol specific antioxidant/ mal allergen</fullName>
    </submittedName>
</protein>
<name>K0AWR0_GOTA9</name>
<dbReference type="GO" id="GO:0017004">
    <property type="term" value="P:cytochrome complex assembly"/>
    <property type="evidence" value="ECO:0007669"/>
    <property type="project" value="UniProtKB-KW"/>
</dbReference>
<dbReference type="Pfam" id="PF00578">
    <property type="entry name" value="AhpC-TSA"/>
    <property type="match status" value="1"/>
</dbReference>
<dbReference type="STRING" id="1128398.Curi_c00890"/>
<keyword evidence="9" id="KW-1185">Reference proteome</keyword>
<dbReference type="GO" id="GO:0016209">
    <property type="term" value="F:antioxidant activity"/>
    <property type="evidence" value="ECO:0007669"/>
    <property type="project" value="InterPro"/>
</dbReference>
<evidence type="ECO:0000256" key="2">
    <source>
        <dbReference type="ARBA" id="ARBA00022748"/>
    </source>
</evidence>
<sequence length="206" mass="23020">MSRKILIILSLTLISLVLVVGCSKKESSSDKNSDKNVSTENEINDKSNNLSSENDSNENSNDIVVGEAAPNFTLKDLDGNDVSLKDYRDKIVLINFWATTCGYCREEMPYLQKISSENEDLVVLSVDVMEDKPTVNKFIKENGYTFPVLLDEDGKVASTYLVSGFPTAYFIDKDGTLLGRKVGFMDYDQMNSILKDIRENTLKVGE</sequence>